<accession>A0AAV2YL51</accession>
<dbReference type="FunFam" id="1.20.58.340:FF:000004">
    <property type="entry name" value="Magnesium transport protein CorA"/>
    <property type="match status" value="1"/>
</dbReference>
<evidence type="ECO:0000313" key="16">
    <source>
        <dbReference type="Proteomes" id="UP001146120"/>
    </source>
</evidence>
<dbReference type="SUPFAM" id="SSF143865">
    <property type="entry name" value="CorA soluble domain-like"/>
    <property type="match status" value="1"/>
</dbReference>
<feature type="transmembrane region" description="Helical" evidence="13">
    <location>
        <begin position="643"/>
        <end position="666"/>
    </location>
</feature>
<evidence type="ECO:0000256" key="11">
    <source>
        <dbReference type="ARBA" id="ARBA00045497"/>
    </source>
</evidence>
<evidence type="ECO:0000313" key="15">
    <source>
        <dbReference type="EMBL" id="DAZ94815.1"/>
    </source>
</evidence>
<feature type="compositionally biased region" description="Polar residues" evidence="12">
    <location>
        <begin position="137"/>
        <end position="148"/>
    </location>
</feature>
<gene>
    <name evidence="15" type="ORF">N0F65_012842</name>
</gene>
<sequence length="670" mass="76121">MDIQGDFPYDAMGETNTNNNNDRTSAPDEVVVSVVSDAARSREHSHVHHCESPPLRNDTSHHFASPGARVPSNATANGDAMMTTTTAAEPEDWNEDPPPAPAPVTMLRHKASMRSVRCSNRSVTNSESRAPLRSVRESPTMSSSSSHFNAAAPDKSKVTLHGKDVSKLVSIGSVEVLSQHSNSVDWSGGVLEPDETDHLSLMDPYYDLTKTKLTRLFAMFQPDAQGMVSYSGFRSGLEAMGIVCASDEEFDAFIQKVDEDHSGGISYEEFQHAVQEIKLAQLFCDDFVLEMAFNLKVDEPARIGTIDYSPDRIRSVYPIQNIEKFVYSKRPAWATVRWINVEGYDPLMVRRLSVRYRLHPLAVEDVLDVDRERPKYEQYDEHSLLVLQVVHAIDLSKLKVYQRMYRNSIYLKDEDGNSPIELMSKADVEDHLKHLKIGRVMTIPEQLSIYILKDVVISVQGNTNSLWDVIKGRLDTSYSKVRNNGSYFLVYSIVDACVDDLTPMAHAFGAKLLMLDRLMRLEPLDFDLKRLQHCSKQIMGLKRLCKPLNEAIVQLQESNDFTGEIQRYFRDVQDHLTIVEEECDKHLDTCRALVEHYHNVRANQQSQVSYTLTLVAAIFLPAQFLTGLYGMNFENMPELHAHAGYFVWWGVTIAIALTTIWFFHFYKRWI</sequence>
<keyword evidence="9 13" id="KW-0472">Membrane</keyword>
<dbReference type="Pfam" id="PF01544">
    <property type="entry name" value="CorA"/>
    <property type="match status" value="1"/>
</dbReference>
<dbReference type="GO" id="GO:0015087">
    <property type="term" value="F:cobalt ion transmembrane transporter activity"/>
    <property type="evidence" value="ECO:0007669"/>
    <property type="project" value="TreeGrafter"/>
</dbReference>
<feature type="compositionally biased region" description="Basic and acidic residues" evidence="12">
    <location>
        <begin position="41"/>
        <end position="51"/>
    </location>
</feature>
<dbReference type="GO" id="GO:0050897">
    <property type="term" value="F:cobalt ion binding"/>
    <property type="evidence" value="ECO:0007669"/>
    <property type="project" value="TreeGrafter"/>
</dbReference>
<evidence type="ECO:0000256" key="1">
    <source>
        <dbReference type="ARBA" id="ARBA00004651"/>
    </source>
</evidence>
<keyword evidence="4" id="KW-1003">Cell membrane</keyword>
<comment type="catalytic activity">
    <reaction evidence="10">
        <text>Mg(2+)(in) = Mg(2+)(out)</text>
        <dbReference type="Rhea" id="RHEA:29827"/>
        <dbReference type="ChEBI" id="CHEBI:18420"/>
    </reaction>
</comment>
<proteinExistence type="inferred from homology"/>
<dbReference type="GO" id="GO:0005886">
    <property type="term" value="C:plasma membrane"/>
    <property type="evidence" value="ECO:0007669"/>
    <property type="project" value="UniProtKB-SubCell"/>
</dbReference>
<dbReference type="Proteomes" id="UP001146120">
    <property type="component" value="Unassembled WGS sequence"/>
</dbReference>
<dbReference type="GO" id="GO:0015095">
    <property type="term" value="F:magnesium ion transmembrane transporter activity"/>
    <property type="evidence" value="ECO:0007669"/>
    <property type="project" value="TreeGrafter"/>
</dbReference>
<dbReference type="Pfam" id="PF13499">
    <property type="entry name" value="EF-hand_7"/>
    <property type="match status" value="1"/>
</dbReference>
<dbReference type="SUPFAM" id="SSF47473">
    <property type="entry name" value="EF-hand"/>
    <property type="match status" value="1"/>
</dbReference>
<dbReference type="InterPro" id="IPR011992">
    <property type="entry name" value="EF-hand-dom_pair"/>
</dbReference>
<dbReference type="EMBL" id="DAKRPA010000231">
    <property type="protein sequence ID" value="DAZ94815.1"/>
    <property type="molecule type" value="Genomic_DNA"/>
</dbReference>
<evidence type="ECO:0000256" key="13">
    <source>
        <dbReference type="SAM" id="Phobius"/>
    </source>
</evidence>
<keyword evidence="6" id="KW-0460">Magnesium</keyword>
<feature type="domain" description="EF-hand" evidence="14">
    <location>
        <begin position="245"/>
        <end position="280"/>
    </location>
</feature>
<dbReference type="InterPro" id="IPR045863">
    <property type="entry name" value="CorA_TM1_TM2"/>
</dbReference>
<evidence type="ECO:0000256" key="4">
    <source>
        <dbReference type="ARBA" id="ARBA00022475"/>
    </source>
</evidence>
<comment type="subcellular location">
    <subcellularLocation>
        <location evidence="1">Cell membrane</location>
        <topology evidence="1">Multi-pass membrane protein</topology>
    </subcellularLocation>
</comment>
<keyword evidence="5 13" id="KW-0812">Transmembrane</keyword>
<dbReference type="GO" id="GO:0000287">
    <property type="term" value="F:magnesium ion binding"/>
    <property type="evidence" value="ECO:0007669"/>
    <property type="project" value="TreeGrafter"/>
</dbReference>
<dbReference type="CDD" id="cd00051">
    <property type="entry name" value="EFh"/>
    <property type="match status" value="1"/>
</dbReference>
<feature type="region of interest" description="Disordered" evidence="12">
    <location>
        <begin position="1"/>
        <end position="27"/>
    </location>
</feature>
<dbReference type="InterPro" id="IPR002048">
    <property type="entry name" value="EF_hand_dom"/>
</dbReference>
<organism evidence="15 16">
    <name type="scientific">Lagenidium giganteum</name>
    <dbReference type="NCBI Taxonomy" id="4803"/>
    <lineage>
        <taxon>Eukaryota</taxon>
        <taxon>Sar</taxon>
        <taxon>Stramenopiles</taxon>
        <taxon>Oomycota</taxon>
        <taxon>Peronosporomycetes</taxon>
        <taxon>Pythiales</taxon>
        <taxon>Pythiaceae</taxon>
    </lineage>
</organism>
<comment type="similarity">
    <text evidence="2">Belongs to the CorA metal ion transporter (MIT) (TC 1.A.35) family.</text>
</comment>
<feature type="compositionally biased region" description="Polar residues" evidence="12">
    <location>
        <begin position="14"/>
        <end position="24"/>
    </location>
</feature>
<keyword evidence="7 13" id="KW-1133">Transmembrane helix</keyword>
<comment type="function">
    <text evidence="11">Mediates influx of magnesium ions. Alternates between open and closed states. Activated by low cytoplasmic Mg(2+) levels. Inactive when cytoplasmic Mg(2+) levels are high.</text>
</comment>
<reference evidence="15" key="2">
    <citation type="journal article" date="2023" name="Microbiol Resour">
        <title>Decontamination and Annotation of the Draft Genome Sequence of the Oomycete Lagenidium giganteum ARSEF 373.</title>
        <authorList>
            <person name="Morgan W.R."/>
            <person name="Tartar A."/>
        </authorList>
    </citation>
    <scope>NUCLEOTIDE SEQUENCE</scope>
    <source>
        <strain evidence="15">ARSEF 373</strain>
    </source>
</reference>
<dbReference type="SUPFAM" id="SSF144083">
    <property type="entry name" value="Magnesium transport protein CorA, transmembrane region"/>
    <property type="match status" value="1"/>
</dbReference>
<name>A0AAV2YL51_9STRA</name>
<dbReference type="Gene3D" id="1.20.58.340">
    <property type="entry name" value="Magnesium transport protein CorA, transmembrane region"/>
    <property type="match status" value="2"/>
</dbReference>
<dbReference type="AlphaFoldDB" id="A0AAV2YL51"/>
<dbReference type="InterPro" id="IPR045861">
    <property type="entry name" value="CorA_cytoplasmic_dom"/>
</dbReference>
<evidence type="ECO:0000256" key="6">
    <source>
        <dbReference type="ARBA" id="ARBA00022842"/>
    </source>
</evidence>
<dbReference type="GO" id="GO:0005509">
    <property type="term" value="F:calcium ion binding"/>
    <property type="evidence" value="ECO:0007669"/>
    <property type="project" value="InterPro"/>
</dbReference>
<evidence type="ECO:0000256" key="12">
    <source>
        <dbReference type="SAM" id="MobiDB-lite"/>
    </source>
</evidence>
<comment type="caution">
    <text evidence="15">The sequence shown here is derived from an EMBL/GenBank/DDBJ whole genome shotgun (WGS) entry which is preliminary data.</text>
</comment>
<dbReference type="PANTHER" id="PTHR46494">
    <property type="entry name" value="CORA FAMILY METAL ION TRANSPORTER (EUROFUNG)"/>
    <property type="match status" value="1"/>
</dbReference>
<dbReference type="Gene3D" id="1.10.238.10">
    <property type="entry name" value="EF-hand"/>
    <property type="match status" value="1"/>
</dbReference>
<evidence type="ECO:0000256" key="7">
    <source>
        <dbReference type="ARBA" id="ARBA00022989"/>
    </source>
</evidence>
<dbReference type="PANTHER" id="PTHR46494:SF1">
    <property type="entry name" value="CORA FAMILY METAL ION TRANSPORTER (EUROFUNG)"/>
    <property type="match status" value="1"/>
</dbReference>
<evidence type="ECO:0000256" key="5">
    <source>
        <dbReference type="ARBA" id="ARBA00022692"/>
    </source>
</evidence>
<protein>
    <recommendedName>
        <fullName evidence="14">EF-hand domain-containing protein</fullName>
    </recommendedName>
</protein>
<feature type="region of interest" description="Disordered" evidence="12">
    <location>
        <begin position="113"/>
        <end position="156"/>
    </location>
</feature>
<evidence type="ECO:0000256" key="3">
    <source>
        <dbReference type="ARBA" id="ARBA00022448"/>
    </source>
</evidence>
<feature type="compositionally biased region" description="Polar residues" evidence="12">
    <location>
        <begin position="117"/>
        <end position="128"/>
    </location>
</feature>
<feature type="transmembrane region" description="Helical" evidence="13">
    <location>
        <begin position="608"/>
        <end position="631"/>
    </location>
</feature>
<evidence type="ECO:0000256" key="2">
    <source>
        <dbReference type="ARBA" id="ARBA00009765"/>
    </source>
</evidence>
<dbReference type="SMART" id="SM00054">
    <property type="entry name" value="EFh"/>
    <property type="match status" value="2"/>
</dbReference>
<keyword evidence="8" id="KW-0406">Ion transport</keyword>
<reference evidence="15" key="1">
    <citation type="submission" date="2022-11" db="EMBL/GenBank/DDBJ databases">
        <authorList>
            <person name="Morgan W.R."/>
            <person name="Tartar A."/>
        </authorList>
    </citation>
    <scope>NUCLEOTIDE SEQUENCE</scope>
    <source>
        <strain evidence="15">ARSEF 373</strain>
    </source>
</reference>
<dbReference type="FunFam" id="1.20.58.340:FF:000021">
    <property type="entry name" value="Magnesium and cobalt transporter CorA"/>
    <property type="match status" value="1"/>
</dbReference>
<evidence type="ECO:0000256" key="8">
    <source>
        <dbReference type="ARBA" id="ARBA00023065"/>
    </source>
</evidence>
<evidence type="ECO:0000256" key="9">
    <source>
        <dbReference type="ARBA" id="ARBA00023136"/>
    </source>
</evidence>
<evidence type="ECO:0000256" key="10">
    <source>
        <dbReference type="ARBA" id="ARBA00034269"/>
    </source>
</evidence>
<dbReference type="Gene3D" id="3.30.460.20">
    <property type="entry name" value="CorA soluble domain-like"/>
    <property type="match status" value="1"/>
</dbReference>
<dbReference type="CDD" id="cd12822">
    <property type="entry name" value="TmCorA-like"/>
    <property type="match status" value="1"/>
</dbReference>
<evidence type="ECO:0000259" key="14">
    <source>
        <dbReference type="PROSITE" id="PS50222"/>
    </source>
</evidence>
<keyword evidence="16" id="KW-1185">Reference proteome</keyword>
<keyword evidence="3" id="KW-0813">Transport</keyword>
<dbReference type="PROSITE" id="PS50222">
    <property type="entry name" value="EF_HAND_2"/>
    <property type="match status" value="1"/>
</dbReference>
<dbReference type="InterPro" id="IPR002523">
    <property type="entry name" value="MgTranspt_CorA/ZnTranspt_ZntB"/>
</dbReference>
<feature type="region of interest" description="Disordered" evidence="12">
    <location>
        <begin position="41"/>
        <end position="78"/>
    </location>
</feature>